<dbReference type="AlphaFoldDB" id="A0A0F8YX50"/>
<reference evidence="1" key="1">
    <citation type="journal article" date="2015" name="Nature">
        <title>Complex archaea that bridge the gap between prokaryotes and eukaryotes.</title>
        <authorList>
            <person name="Spang A."/>
            <person name="Saw J.H."/>
            <person name="Jorgensen S.L."/>
            <person name="Zaremba-Niedzwiedzka K."/>
            <person name="Martijn J."/>
            <person name="Lind A.E."/>
            <person name="van Eijk R."/>
            <person name="Schleper C."/>
            <person name="Guy L."/>
            <person name="Ettema T.J."/>
        </authorList>
    </citation>
    <scope>NUCLEOTIDE SEQUENCE</scope>
</reference>
<dbReference type="EMBL" id="LAZR01054507">
    <property type="protein sequence ID" value="KKK78405.1"/>
    <property type="molecule type" value="Genomic_DNA"/>
</dbReference>
<gene>
    <name evidence="1" type="ORF">LCGC14_2843940</name>
</gene>
<accession>A0A0F8YX50</accession>
<evidence type="ECO:0000313" key="1">
    <source>
        <dbReference type="EMBL" id="KKK78405.1"/>
    </source>
</evidence>
<proteinExistence type="predicted"/>
<comment type="caution">
    <text evidence="1">The sequence shown here is derived from an EMBL/GenBank/DDBJ whole genome shotgun (WGS) entry which is preliminary data.</text>
</comment>
<sequence length="87" mass="9699">MSDELKQGEPHPSALSALRWFNQHVGHDPTELFKWTGLLASVAIGDNKLAQVCVGTLNRLMKGEPVGDRYLLGLCWLLRDLKEKNNG</sequence>
<name>A0A0F8YX50_9ZZZZ</name>
<organism evidence="1">
    <name type="scientific">marine sediment metagenome</name>
    <dbReference type="NCBI Taxonomy" id="412755"/>
    <lineage>
        <taxon>unclassified sequences</taxon>
        <taxon>metagenomes</taxon>
        <taxon>ecological metagenomes</taxon>
    </lineage>
</organism>
<protein>
    <submittedName>
        <fullName evidence="1">Uncharacterized protein</fullName>
    </submittedName>
</protein>